<dbReference type="GeneID" id="100898821"/>
<dbReference type="InterPro" id="IPR023346">
    <property type="entry name" value="Lysozyme-like_dom_sf"/>
</dbReference>
<proteinExistence type="predicted"/>
<accession>A0AAJ6QNV3</accession>
<feature type="signal peptide" evidence="10">
    <location>
        <begin position="1"/>
        <end position="21"/>
    </location>
</feature>
<dbReference type="RefSeq" id="XP_003739024.1">
    <property type="nucleotide sequence ID" value="XM_003738976.2"/>
</dbReference>
<name>A0AAJ6QNV3_9ACAR</name>
<evidence type="ECO:0000256" key="9">
    <source>
        <dbReference type="PIRSR" id="PIRSR608597-3"/>
    </source>
</evidence>
<comment type="catalytic activity">
    <reaction evidence="1">
        <text>Hydrolysis of (1-&gt;4)-beta-linkages between N-acetylmuramic acid and N-acetyl-D-glucosamine residues in a peptidoglycan and between N-acetyl-D-glucosamine residues in chitodextrins.</text>
        <dbReference type="EC" id="3.2.1.17"/>
    </reaction>
</comment>
<dbReference type="CDD" id="cd16890">
    <property type="entry name" value="lyz_i"/>
    <property type="match status" value="1"/>
</dbReference>
<reference evidence="12" key="1">
    <citation type="submission" date="2025-08" db="UniProtKB">
        <authorList>
            <consortium name="RefSeq"/>
        </authorList>
    </citation>
    <scope>IDENTIFICATION</scope>
</reference>
<dbReference type="AlphaFoldDB" id="A0AAJ6QNV3"/>
<dbReference type="InterPro" id="IPR008597">
    <property type="entry name" value="Invert_lysozyme"/>
</dbReference>
<keyword evidence="7 9" id="KW-1015">Disulfide bond</keyword>
<keyword evidence="5" id="KW-0378">Hydrolase</keyword>
<keyword evidence="3" id="KW-0929">Antimicrobial</keyword>
<dbReference type="Pfam" id="PF05497">
    <property type="entry name" value="Destabilase"/>
    <property type="match status" value="1"/>
</dbReference>
<evidence type="ECO:0000256" key="2">
    <source>
        <dbReference type="ARBA" id="ARBA00012732"/>
    </source>
</evidence>
<evidence type="ECO:0000256" key="1">
    <source>
        <dbReference type="ARBA" id="ARBA00000632"/>
    </source>
</evidence>
<dbReference type="PANTHER" id="PTHR11195:SF13">
    <property type="entry name" value="INVERTEBRATE-TYPE LYSOZYME 2-RELATED"/>
    <property type="match status" value="1"/>
</dbReference>
<feature type="disulfide bond" evidence="9">
    <location>
        <begin position="49"/>
        <end position="61"/>
    </location>
</feature>
<feature type="disulfide bond" evidence="9">
    <location>
        <begin position="84"/>
        <end position="90"/>
    </location>
</feature>
<dbReference type="Proteomes" id="UP000694867">
    <property type="component" value="Unplaced"/>
</dbReference>
<evidence type="ECO:0000313" key="12">
    <source>
        <dbReference type="RefSeq" id="XP_003739024.1"/>
    </source>
</evidence>
<keyword evidence="10" id="KW-0732">Signal</keyword>
<feature type="disulfide bond" evidence="9">
    <location>
        <begin position="32"/>
        <end position="114"/>
    </location>
</feature>
<dbReference type="GO" id="GO:0031640">
    <property type="term" value="P:killing of cells of another organism"/>
    <property type="evidence" value="ECO:0007669"/>
    <property type="project" value="UniProtKB-KW"/>
</dbReference>
<evidence type="ECO:0000313" key="11">
    <source>
        <dbReference type="Proteomes" id="UP000694867"/>
    </source>
</evidence>
<evidence type="ECO:0000256" key="3">
    <source>
        <dbReference type="ARBA" id="ARBA00022529"/>
    </source>
</evidence>
<evidence type="ECO:0000256" key="8">
    <source>
        <dbReference type="ARBA" id="ARBA00023295"/>
    </source>
</evidence>
<feature type="chain" id="PRO_5042608224" description="lysozyme" evidence="10">
    <location>
        <begin position="22"/>
        <end position="167"/>
    </location>
</feature>
<dbReference type="PROSITE" id="PS51909">
    <property type="entry name" value="LYSOZYME_I"/>
    <property type="match status" value="1"/>
</dbReference>
<evidence type="ECO:0000256" key="6">
    <source>
        <dbReference type="ARBA" id="ARBA00023022"/>
    </source>
</evidence>
<dbReference type="SUPFAM" id="SSF53955">
    <property type="entry name" value="Lysozyme-like"/>
    <property type="match status" value="1"/>
</dbReference>
<dbReference type="GO" id="GO:0042742">
    <property type="term" value="P:defense response to bacterium"/>
    <property type="evidence" value="ECO:0007669"/>
    <property type="project" value="UniProtKB-KW"/>
</dbReference>
<keyword evidence="6" id="KW-0044">Antibiotic</keyword>
<evidence type="ECO:0000256" key="10">
    <source>
        <dbReference type="SAM" id="SignalP"/>
    </source>
</evidence>
<keyword evidence="8" id="KW-0326">Glycosidase</keyword>
<dbReference type="EC" id="3.2.1.17" evidence="2"/>
<dbReference type="PANTHER" id="PTHR11195">
    <property type="entry name" value="DESTABILASE-RELATED"/>
    <property type="match status" value="1"/>
</dbReference>
<dbReference type="Gene3D" id="1.10.530.10">
    <property type="match status" value="1"/>
</dbReference>
<keyword evidence="4" id="KW-0081">Bacteriolytic enzyme</keyword>
<dbReference type="GO" id="GO:0003796">
    <property type="term" value="F:lysozyme activity"/>
    <property type="evidence" value="ECO:0007669"/>
    <property type="project" value="UniProtKB-EC"/>
</dbReference>
<evidence type="ECO:0000256" key="7">
    <source>
        <dbReference type="ARBA" id="ARBA00023157"/>
    </source>
</evidence>
<evidence type="ECO:0000256" key="4">
    <source>
        <dbReference type="ARBA" id="ARBA00022638"/>
    </source>
</evidence>
<gene>
    <name evidence="12" type="primary">LOC100898821</name>
</gene>
<sequence length="167" mass="18331">MENSFLKVLLIICFICFSSAAENISEILNDECLRCICMGTSFCNTTFKCTSYGDEGSKPACGPFQITEPYWEEAGKPGGDFISCVTSMNCSKTAMTTNMAVSARDCDGDDKVTCSDIARIHMAGAKGCHEPWVTLHLFWEIFEDCNTEAGTEPPQDFAETRALLRGN</sequence>
<evidence type="ECO:0000256" key="5">
    <source>
        <dbReference type="ARBA" id="ARBA00022801"/>
    </source>
</evidence>
<feature type="disulfide bond" evidence="9">
    <location>
        <begin position="37"/>
        <end position="43"/>
    </location>
</feature>
<keyword evidence="11" id="KW-1185">Reference proteome</keyword>
<protein>
    <recommendedName>
        <fullName evidence="2">lysozyme</fullName>
        <ecNumber evidence="2">3.2.1.17</ecNumber>
    </recommendedName>
</protein>
<dbReference type="KEGG" id="goe:100898821"/>
<organism evidence="11 12">
    <name type="scientific">Galendromus occidentalis</name>
    <name type="common">western predatory mite</name>
    <dbReference type="NCBI Taxonomy" id="34638"/>
    <lineage>
        <taxon>Eukaryota</taxon>
        <taxon>Metazoa</taxon>
        <taxon>Ecdysozoa</taxon>
        <taxon>Arthropoda</taxon>
        <taxon>Chelicerata</taxon>
        <taxon>Arachnida</taxon>
        <taxon>Acari</taxon>
        <taxon>Parasitiformes</taxon>
        <taxon>Mesostigmata</taxon>
        <taxon>Gamasina</taxon>
        <taxon>Phytoseioidea</taxon>
        <taxon>Phytoseiidae</taxon>
        <taxon>Typhlodrominae</taxon>
        <taxon>Galendromus</taxon>
    </lineage>
</organism>